<evidence type="ECO:0000256" key="1">
    <source>
        <dbReference type="SAM" id="Phobius"/>
    </source>
</evidence>
<dbReference type="EMBL" id="HG322949">
    <property type="protein sequence ID" value="CDG82648.1"/>
    <property type="molecule type" value="Genomic_DNA"/>
</dbReference>
<dbReference type="Proteomes" id="UP000027604">
    <property type="component" value="Chromosome I"/>
</dbReference>
<evidence type="ECO:0000313" key="2">
    <source>
        <dbReference type="EMBL" id="CDG82648.1"/>
    </source>
</evidence>
<name>W0V5M2_9BURK</name>
<dbReference type="AlphaFoldDB" id="W0V5M2"/>
<gene>
    <name evidence="2" type="ORF">GJA_2012</name>
</gene>
<evidence type="ECO:0000313" key="3">
    <source>
        <dbReference type="Proteomes" id="UP000027604"/>
    </source>
</evidence>
<dbReference type="KEGG" id="jag:GJA_2012"/>
<dbReference type="HOGENOM" id="CLU_3271313_0_0_4"/>
<reference evidence="2 3" key="1">
    <citation type="journal article" date="2015" name="Genome Announc.">
        <title>Genome Sequence of Mushroom Soft-Rot Pathogen Janthinobacterium agaricidamnosum.</title>
        <authorList>
            <person name="Graupner K."/>
            <person name="Lackner G."/>
            <person name="Hertweck C."/>
        </authorList>
    </citation>
    <scope>NUCLEOTIDE SEQUENCE [LARGE SCALE GENOMIC DNA]</scope>
    <source>
        <strain evidence="3">NBRC 102515 / DSM 9628</strain>
    </source>
</reference>
<keyword evidence="1" id="KW-1133">Transmembrane helix</keyword>
<proteinExistence type="predicted"/>
<dbReference type="STRING" id="1349767.GJA_2012"/>
<keyword evidence="1" id="KW-0812">Transmembrane</keyword>
<accession>W0V5M2</accession>
<protein>
    <submittedName>
        <fullName evidence="2">Putative membrane protein</fullName>
    </submittedName>
</protein>
<organism evidence="2 3">
    <name type="scientific">Janthinobacterium agaricidamnosum NBRC 102515 = DSM 9628</name>
    <dbReference type="NCBI Taxonomy" id="1349767"/>
    <lineage>
        <taxon>Bacteria</taxon>
        <taxon>Pseudomonadati</taxon>
        <taxon>Pseudomonadota</taxon>
        <taxon>Betaproteobacteria</taxon>
        <taxon>Burkholderiales</taxon>
        <taxon>Oxalobacteraceae</taxon>
        <taxon>Janthinobacterium</taxon>
    </lineage>
</organism>
<feature type="transmembrane region" description="Helical" evidence="1">
    <location>
        <begin position="6"/>
        <end position="25"/>
    </location>
</feature>
<keyword evidence="1" id="KW-0472">Membrane</keyword>
<keyword evidence="3" id="KW-1185">Reference proteome</keyword>
<sequence length="41" mass="4757">MSLLVTVFRGVLLLAVCISQFLLFLQNKHGRMPFPYFLKTN</sequence>